<evidence type="ECO:0000259" key="9">
    <source>
        <dbReference type="PROSITE" id="PS50109"/>
    </source>
</evidence>
<comment type="subcellular location">
    <subcellularLocation>
        <location evidence="2">Membrane</location>
    </subcellularLocation>
</comment>
<evidence type="ECO:0000313" key="10">
    <source>
        <dbReference type="EMBL" id="HIU50168.1"/>
    </source>
</evidence>
<keyword evidence="8" id="KW-0812">Transmembrane</keyword>
<dbReference type="InterPro" id="IPR003594">
    <property type="entry name" value="HATPase_dom"/>
</dbReference>
<feature type="domain" description="Histidine kinase" evidence="9">
    <location>
        <begin position="121"/>
        <end position="333"/>
    </location>
</feature>
<accession>A0A9D1S8B9</accession>
<keyword evidence="6 10" id="KW-0418">Kinase</keyword>
<keyword evidence="4" id="KW-0597">Phosphoprotein</keyword>
<dbReference type="GO" id="GO:0005886">
    <property type="term" value="C:plasma membrane"/>
    <property type="evidence" value="ECO:0007669"/>
    <property type="project" value="TreeGrafter"/>
</dbReference>
<dbReference type="InterPro" id="IPR036890">
    <property type="entry name" value="HATPase_C_sf"/>
</dbReference>
<dbReference type="InterPro" id="IPR003661">
    <property type="entry name" value="HisK_dim/P_dom"/>
</dbReference>
<reference evidence="10" key="1">
    <citation type="submission" date="2020-10" db="EMBL/GenBank/DDBJ databases">
        <authorList>
            <person name="Gilroy R."/>
        </authorList>
    </citation>
    <scope>NUCLEOTIDE SEQUENCE</scope>
    <source>
        <strain evidence="10">ChiGjej1B1-1684</strain>
    </source>
</reference>
<dbReference type="EMBL" id="DVNG01000058">
    <property type="protein sequence ID" value="HIU50168.1"/>
    <property type="molecule type" value="Genomic_DNA"/>
</dbReference>
<keyword evidence="8" id="KW-0472">Membrane</keyword>
<dbReference type="AlphaFoldDB" id="A0A9D1S8B9"/>
<evidence type="ECO:0000256" key="3">
    <source>
        <dbReference type="ARBA" id="ARBA00012438"/>
    </source>
</evidence>
<dbReference type="SMART" id="SM00387">
    <property type="entry name" value="HATPase_c"/>
    <property type="match status" value="1"/>
</dbReference>
<dbReference type="InterPro" id="IPR004358">
    <property type="entry name" value="Sig_transdc_His_kin-like_C"/>
</dbReference>
<dbReference type="GO" id="GO:0004721">
    <property type="term" value="F:phosphoprotein phosphatase activity"/>
    <property type="evidence" value="ECO:0007669"/>
    <property type="project" value="TreeGrafter"/>
</dbReference>
<feature type="transmembrane region" description="Helical" evidence="8">
    <location>
        <begin position="35"/>
        <end position="55"/>
    </location>
</feature>
<evidence type="ECO:0000256" key="1">
    <source>
        <dbReference type="ARBA" id="ARBA00000085"/>
    </source>
</evidence>
<dbReference type="CDD" id="cd00075">
    <property type="entry name" value="HATPase"/>
    <property type="match status" value="1"/>
</dbReference>
<sequence length="334" mass="37707">MIFRNKGSKYLLCFALVIIAVTCGLQYVFFNERAVIITAVGEILITICYVAATCFRYRKISNITYEIDKILDGSSKINFKSFKEGELAILSDRVEKLVAILNQQKETLKKDKIYLSDSIADISHQLKTPLTAINLILIRMRKSDLSREERMSLIRELTRLTERTQWLISVLLKISKIDTGTLVMTKEKISVSDLVKKAYEPVAVAMDLKNQSFIFECGECSVNADFQWTCEAVANIIKNCMEHTPEGGTVKVSASETNIYTEIVIEDNGKGIDPEDLPHIFERFYRGKDSDSNSVGIGLALARMIITGQEGIIKAQNKRDGGARFIIRFYKMVV</sequence>
<reference evidence="10" key="2">
    <citation type="journal article" date="2021" name="PeerJ">
        <title>Extensive microbial diversity within the chicken gut microbiome revealed by metagenomics and culture.</title>
        <authorList>
            <person name="Gilroy R."/>
            <person name="Ravi A."/>
            <person name="Getino M."/>
            <person name="Pursley I."/>
            <person name="Horton D.L."/>
            <person name="Alikhan N.F."/>
            <person name="Baker D."/>
            <person name="Gharbi K."/>
            <person name="Hall N."/>
            <person name="Watson M."/>
            <person name="Adriaenssens E.M."/>
            <person name="Foster-Nyarko E."/>
            <person name="Jarju S."/>
            <person name="Secka A."/>
            <person name="Antonio M."/>
            <person name="Oren A."/>
            <person name="Chaudhuri R.R."/>
            <person name="La Ragione R."/>
            <person name="Hildebrand F."/>
            <person name="Pallen M.J."/>
        </authorList>
    </citation>
    <scope>NUCLEOTIDE SEQUENCE</scope>
    <source>
        <strain evidence="10">ChiGjej1B1-1684</strain>
    </source>
</reference>
<evidence type="ECO:0000256" key="2">
    <source>
        <dbReference type="ARBA" id="ARBA00004370"/>
    </source>
</evidence>
<dbReference type="Pfam" id="PF00512">
    <property type="entry name" value="HisKA"/>
    <property type="match status" value="1"/>
</dbReference>
<evidence type="ECO:0000256" key="8">
    <source>
        <dbReference type="SAM" id="Phobius"/>
    </source>
</evidence>
<evidence type="ECO:0000256" key="4">
    <source>
        <dbReference type="ARBA" id="ARBA00022553"/>
    </source>
</evidence>
<keyword evidence="8" id="KW-1133">Transmembrane helix</keyword>
<feature type="transmembrane region" description="Helical" evidence="8">
    <location>
        <begin position="12"/>
        <end position="29"/>
    </location>
</feature>
<dbReference type="PANTHER" id="PTHR45453:SF1">
    <property type="entry name" value="PHOSPHATE REGULON SENSOR PROTEIN PHOR"/>
    <property type="match status" value="1"/>
</dbReference>
<dbReference type="EC" id="2.7.13.3" evidence="3"/>
<dbReference type="PRINTS" id="PR00344">
    <property type="entry name" value="BCTRLSENSOR"/>
</dbReference>
<dbReference type="Gene3D" id="1.10.287.130">
    <property type="match status" value="1"/>
</dbReference>
<dbReference type="GO" id="GO:0000155">
    <property type="term" value="F:phosphorelay sensor kinase activity"/>
    <property type="evidence" value="ECO:0007669"/>
    <property type="project" value="InterPro"/>
</dbReference>
<evidence type="ECO:0000256" key="7">
    <source>
        <dbReference type="ARBA" id="ARBA00023012"/>
    </source>
</evidence>
<dbReference type="SUPFAM" id="SSF47384">
    <property type="entry name" value="Homodimeric domain of signal transducing histidine kinase"/>
    <property type="match status" value="1"/>
</dbReference>
<protein>
    <recommendedName>
        <fullName evidence="3">histidine kinase</fullName>
        <ecNumber evidence="3">2.7.13.3</ecNumber>
    </recommendedName>
</protein>
<keyword evidence="5" id="KW-0808">Transferase</keyword>
<evidence type="ECO:0000313" key="11">
    <source>
        <dbReference type="Proteomes" id="UP000824118"/>
    </source>
</evidence>
<dbReference type="Pfam" id="PF02518">
    <property type="entry name" value="HATPase_c"/>
    <property type="match status" value="1"/>
</dbReference>
<dbReference type="InterPro" id="IPR005467">
    <property type="entry name" value="His_kinase_dom"/>
</dbReference>
<dbReference type="InterPro" id="IPR036097">
    <property type="entry name" value="HisK_dim/P_sf"/>
</dbReference>
<dbReference type="PROSITE" id="PS50109">
    <property type="entry name" value="HIS_KIN"/>
    <property type="match status" value="1"/>
</dbReference>
<comment type="catalytic activity">
    <reaction evidence="1">
        <text>ATP + protein L-histidine = ADP + protein N-phospho-L-histidine.</text>
        <dbReference type="EC" id="2.7.13.3"/>
    </reaction>
</comment>
<evidence type="ECO:0000256" key="6">
    <source>
        <dbReference type="ARBA" id="ARBA00022777"/>
    </source>
</evidence>
<proteinExistence type="predicted"/>
<organism evidence="10 11">
    <name type="scientific">Candidatus Limousia pullorum</name>
    <dbReference type="NCBI Taxonomy" id="2840860"/>
    <lineage>
        <taxon>Bacteria</taxon>
        <taxon>Bacillati</taxon>
        <taxon>Bacillota</taxon>
        <taxon>Clostridia</taxon>
        <taxon>Eubacteriales</taxon>
        <taxon>Oscillospiraceae</taxon>
        <taxon>Oscillospiraceae incertae sedis</taxon>
        <taxon>Candidatus Limousia</taxon>
    </lineage>
</organism>
<gene>
    <name evidence="10" type="ORF">IAD22_04055</name>
</gene>
<dbReference type="SUPFAM" id="SSF55874">
    <property type="entry name" value="ATPase domain of HSP90 chaperone/DNA topoisomerase II/histidine kinase"/>
    <property type="match status" value="1"/>
</dbReference>
<dbReference type="GO" id="GO:0016036">
    <property type="term" value="P:cellular response to phosphate starvation"/>
    <property type="evidence" value="ECO:0007669"/>
    <property type="project" value="TreeGrafter"/>
</dbReference>
<dbReference type="SMART" id="SM00388">
    <property type="entry name" value="HisKA"/>
    <property type="match status" value="1"/>
</dbReference>
<dbReference type="Gene3D" id="3.30.565.10">
    <property type="entry name" value="Histidine kinase-like ATPase, C-terminal domain"/>
    <property type="match status" value="1"/>
</dbReference>
<comment type="caution">
    <text evidence="10">The sequence shown here is derived from an EMBL/GenBank/DDBJ whole genome shotgun (WGS) entry which is preliminary data.</text>
</comment>
<dbReference type="CDD" id="cd00082">
    <property type="entry name" value="HisKA"/>
    <property type="match status" value="1"/>
</dbReference>
<dbReference type="PANTHER" id="PTHR45453">
    <property type="entry name" value="PHOSPHATE REGULON SENSOR PROTEIN PHOR"/>
    <property type="match status" value="1"/>
</dbReference>
<keyword evidence="7" id="KW-0902">Two-component regulatory system</keyword>
<dbReference type="InterPro" id="IPR050351">
    <property type="entry name" value="BphY/WalK/GraS-like"/>
</dbReference>
<name>A0A9D1S8B9_9FIRM</name>
<evidence type="ECO:0000256" key="5">
    <source>
        <dbReference type="ARBA" id="ARBA00022679"/>
    </source>
</evidence>
<dbReference type="Proteomes" id="UP000824118">
    <property type="component" value="Unassembled WGS sequence"/>
</dbReference>